<dbReference type="EMBL" id="CP036259">
    <property type="protein sequence ID" value="QDR81067.1"/>
    <property type="molecule type" value="Genomic_DNA"/>
</dbReference>
<dbReference type="PANTHER" id="PTHR43018:SF1">
    <property type="entry name" value="PROTEIN AROA(G)"/>
    <property type="match status" value="1"/>
</dbReference>
<dbReference type="GO" id="GO:0009073">
    <property type="term" value="P:aromatic amino acid family biosynthetic process"/>
    <property type="evidence" value="ECO:0007669"/>
    <property type="project" value="InterPro"/>
</dbReference>
<dbReference type="InterPro" id="IPR013785">
    <property type="entry name" value="Aldolase_TIM"/>
</dbReference>
<dbReference type="InterPro" id="IPR041071">
    <property type="entry name" value="DAHP_snth_FXD"/>
</dbReference>
<dbReference type="Gene3D" id="3.20.20.70">
    <property type="entry name" value="Aldolase class I"/>
    <property type="match status" value="1"/>
</dbReference>
<name>A0A517DUQ1_9FIRM</name>
<dbReference type="GO" id="GO:0003849">
    <property type="term" value="F:3-deoxy-7-phosphoheptulonate synthase activity"/>
    <property type="evidence" value="ECO:0007669"/>
    <property type="project" value="UniProtKB-EC"/>
</dbReference>
<dbReference type="NCBIfam" id="NF006421">
    <property type="entry name" value="PRK08673.1"/>
    <property type="match status" value="1"/>
</dbReference>
<dbReference type="KEGG" id="sted:SPTER_24220"/>
<dbReference type="NCBIfam" id="NF009239">
    <property type="entry name" value="PRK12595.1"/>
    <property type="match status" value="1"/>
</dbReference>
<organism evidence="4 5">
    <name type="scientific">Sporomusa termitida</name>
    <dbReference type="NCBI Taxonomy" id="2377"/>
    <lineage>
        <taxon>Bacteria</taxon>
        <taxon>Bacillati</taxon>
        <taxon>Bacillota</taxon>
        <taxon>Negativicutes</taxon>
        <taxon>Selenomonadales</taxon>
        <taxon>Sporomusaceae</taxon>
        <taxon>Sporomusa</taxon>
    </lineage>
</organism>
<dbReference type="Pfam" id="PF00793">
    <property type="entry name" value="DAHP_synth_1"/>
    <property type="match status" value="1"/>
</dbReference>
<dbReference type="Proteomes" id="UP000320776">
    <property type="component" value="Chromosome"/>
</dbReference>
<feature type="domain" description="DAHP synthase ferredoxin-like" evidence="3">
    <location>
        <begin position="1"/>
        <end position="66"/>
    </location>
</feature>
<feature type="domain" description="DAHP synthetase I/KDSA" evidence="2">
    <location>
        <begin position="88"/>
        <end position="320"/>
    </location>
</feature>
<evidence type="ECO:0000259" key="2">
    <source>
        <dbReference type="Pfam" id="PF00793"/>
    </source>
</evidence>
<dbReference type="GO" id="GO:0016832">
    <property type="term" value="F:aldehyde-lyase activity"/>
    <property type="evidence" value="ECO:0007669"/>
    <property type="project" value="InterPro"/>
</dbReference>
<dbReference type="EC" id="2.5.1.54" evidence="4"/>
<dbReference type="PANTHER" id="PTHR43018">
    <property type="entry name" value="PHOSPHO-2-DEHYDRO-3-DEOXYHEPTONATE ALDOLASE"/>
    <property type="match status" value="1"/>
</dbReference>
<keyword evidence="5" id="KW-1185">Reference proteome</keyword>
<protein>
    <submittedName>
        <fullName evidence="4">Phospho-2-dehydro-3-deoxyheptonate aldolase</fullName>
        <ecNumber evidence="4">2.5.1.54</ecNumber>
    </submittedName>
</protein>
<evidence type="ECO:0000313" key="5">
    <source>
        <dbReference type="Proteomes" id="UP000320776"/>
    </source>
</evidence>
<keyword evidence="1 4" id="KW-0808">Transferase</keyword>
<dbReference type="OrthoDB" id="9780456at2"/>
<accession>A0A517DUQ1</accession>
<gene>
    <name evidence="4" type="primary">aroF_3</name>
    <name evidence="4" type="ORF">SPTER_24220</name>
</gene>
<dbReference type="NCBIfam" id="TIGR01361">
    <property type="entry name" value="DAHP_synth_Bsub"/>
    <property type="match status" value="1"/>
</dbReference>
<dbReference type="Gene3D" id="3.30.70.1140">
    <property type="entry name" value="Phospho-2-dehydro-3-deoxyheptonate aldolase, domain 1"/>
    <property type="match status" value="1"/>
</dbReference>
<dbReference type="AlphaFoldDB" id="A0A517DUQ1"/>
<reference evidence="4 5" key="1">
    <citation type="submission" date="2019-02" db="EMBL/GenBank/DDBJ databases">
        <title>Closed genome of Sporomusa termitida DSM 4440.</title>
        <authorList>
            <person name="Poehlein A."/>
            <person name="Daniel R."/>
        </authorList>
    </citation>
    <scope>NUCLEOTIDE SEQUENCE [LARGE SCALE GENOMIC DNA]</scope>
    <source>
        <strain evidence="4 5">DSM 4440</strain>
    </source>
</reference>
<proteinExistence type="predicted"/>
<dbReference type="SUPFAM" id="SSF51569">
    <property type="entry name" value="Aldolase"/>
    <property type="match status" value="1"/>
</dbReference>
<dbReference type="Pfam" id="PF18152">
    <property type="entry name" value="DAHP_snth_FXD"/>
    <property type="match status" value="1"/>
</dbReference>
<evidence type="ECO:0000256" key="1">
    <source>
        <dbReference type="ARBA" id="ARBA00022679"/>
    </source>
</evidence>
<dbReference type="InterPro" id="IPR006218">
    <property type="entry name" value="DAHP1/KDSA"/>
</dbReference>
<evidence type="ECO:0000313" key="4">
    <source>
        <dbReference type="EMBL" id="QDR81067.1"/>
    </source>
</evidence>
<sequence length="338" mass="35894">MIIVMIPTATQTEIEQVISRVTGAGLKVHVSEGKLRTIIGLIGEKKLMAQLPLEAMAGVEKTISVTAGYKLVSREFKNEDSVIDVGGVLVGGPQLTVMAGPCAVESRDQLLESAGIVKAAGAQFLRGGAYKPRTSPYSFQGLEEKGLEMLAEAGAATGLKIVTEVVDIQSVAVVGAYADVLQIGARNMQNFQLLKAVGKSGMPVLLKRGIAATINEWLHAAEYVMSEGNYNVMFCERGIRTFEDYTRNTLDLSAVAALKNLSHLPVIVDPSHGTGLWKLVRPMARAAVAGGADGLMIEVHPNPSEALSDGSQSLTPANFRGLMNEIRAIAPVVGRRMA</sequence>
<dbReference type="RefSeq" id="WP_144350605.1">
    <property type="nucleotide sequence ID" value="NZ_CP036259.1"/>
</dbReference>
<dbReference type="InterPro" id="IPR052899">
    <property type="entry name" value="Class-I_DAHP_synthase"/>
</dbReference>
<dbReference type="InterPro" id="IPR006268">
    <property type="entry name" value="DAHP_syn_2"/>
</dbReference>
<evidence type="ECO:0000259" key="3">
    <source>
        <dbReference type="Pfam" id="PF18152"/>
    </source>
</evidence>